<dbReference type="RefSeq" id="WP_110779911.1">
    <property type="nucleotide sequence ID" value="NZ_QJTI01000003.1"/>
</dbReference>
<comment type="caution">
    <text evidence="2">The sequence shown here is derived from an EMBL/GenBank/DDBJ whole genome shotgun (WGS) entry which is preliminary data.</text>
</comment>
<feature type="transmembrane region" description="Helical" evidence="1">
    <location>
        <begin position="120"/>
        <end position="143"/>
    </location>
</feature>
<dbReference type="OrthoDB" id="7960265at2"/>
<keyword evidence="3" id="KW-1185">Reference proteome</keyword>
<name>A0A318TL18_9BRAD</name>
<evidence type="ECO:0000313" key="2">
    <source>
        <dbReference type="EMBL" id="PYF04520.1"/>
    </source>
</evidence>
<dbReference type="EMBL" id="QJTI01000003">
    <property type="protein sequence ID" value="PYF04520.1"/>
    <property type="molecule type" value="Genomic_DNA"/>
</dbReference>
<feature type="transmembrane region" description="Helical" evidence="1">
    <location>
        <begin position="36"/>
        <end position="56"/>
    </location>
</feature>
<keyword evidence="1" id="KW-0472">Membrane</keyword>
<gene>
    <name evidence="2" type="ORF">BJ122_103174</name>
</gene>
<keyword evidence="1" id="KW-0812">Transmembrane</keyword>
<evidence type="ECO:0000313" key="3">
    <source>
        <dbReference type="Proteomes" id="UP000248148"/>
    </source>
</evidence>
<evidence type="ECO:0000256" key="1">
    <source>
        <dbReference type="SAM" id="Phobius"/>
    </source>
</evidence>
<sequence>MTDAVGYPLHRRAAADAATRAAARPPLWRSSLWQPALLLVAMIAAAAGLLLAPAGAELLRSDAELAMLLRFMAVVKAVIAIALLAITTWRLGHPLPIWLGLLYSSGCALMMAGPGVIWHLTAVGSGAALFHGGVLLWLAALAADHDTARALVQRVVSACRLQNNGPHAR</sequence>
<protein>
    <submittedName>
        <fullName evidence="2">Uncharacterized protein</fullName>
    </submittedName>
</protein>
<keyword evidence="1" id="KW-1133">Transmembrane helix</keyword>
<dbReference type="AlphaFoldDB" id="A0A318TL18"/>
<dbReference type="Proteomes" id="UP000248148">
    <property type="component" value="Unassembled WGS sequence"/>
</dbReference>
<organism evidence="2 3">
    <name type="scientific">Rhodopseudomonas faecalis</name>
    <dbReference type="NCBI Taxonomy" id="99655"/>
    <lineage>
        <taxon>Bacteria</taxon>
        <taxon>Pseudomonadati</taxon>
        <taxon>Pseudomonadota</taxon>
        <taxon>Alphaproteobacteria</taxon>
        <taxon>Hyphomicrobiales</taxon>
        <taxon>Nitrobacteraceae</taxon>
        <taxon>Rhodopseudomonas</taxon>
    </lineage>
</organism>
<proteinExistence type="predicted"/>
<reference evidence="2 3" key="1">
    <citation type="submission" date="2018-06" db="EMBL/GenBank/DDBJ databases">
        <title>Genomic Encyclopedia of Archaeal and Bacterial Type Strains, Phase II (KMG-II): from individual species to whole genera.</title>
        <authorList>
            <person name="Goeker M."/>
        </authorList>
    </citation>
    <scope>NUCLEOTIDE SEQUENCE [LARGE SCALE GENOMIC DNA]</scope>
    <source>
        <strain evidence="2 3">JCM 11668</strain>
    </source>
</reference>
<accession>A0A318TL18</accession>
<feature type="transmembrane region" description="Helical" evidence="1">
    <location>
        <begin position="68"/>
        <end position="89"/>
    </location>
</feature>